<dbReference type="NCBIfam" id="NF011456">
    <property type="entry name" value="PRK14874.1"/>
    <property type="match status" value="1"/>
</dbReference>
<comment type="caution">
    <text evidence="18">The sequence shown here is derived from an EMBL/GenBank/DDBJ whole genome shotgun (WGS) entry which is preliminary data.</text>
</comment>
<dbReference type="EMBL" id="DYWO01000121">
    <property type="protein sequence ID" value="HJF48930.1"/>
    <property type="molecule type" value="Genomic_DNA"/>
</dbReference>
<evidence type="ECO:0000256" key="4">
    <source>
        <dbReference type="ARBA" id="ARBA00010584"/>
    </source>
</evidence>
<evidence type="ECO:0000256" key="5">
    <source>
        <dbReference type="ARBA" id="ARBA00011738"/>
    </source>
</evidence>
<evidence type="ECO:0000259" key="17">
    <source>
        <dbReference type="SMART" id="SM00859"/>
    </source>
</evidence>
<evidence type="ECO:0000256" key="10">
    <source>
        <dbReference type="ARBA" id="ARBA00022915"/>
    </source>
</evidence>
<dbReference type="Pfam" id="PF02774">
    <property type="entry name" value="Semialdhyde_dhC"/>
    <property type="match status" value="1"/>
</dbReference>
<proteinExistence type="inferred from homology"/>
<comment type="subunit">
    <text evidence="5 15">Homodimer.</text>
</comment>
<reference evidence="18" key="2">
    <citation type="submission" date="2021-09" db="EMBL/GenBank/DDBJ databases">
        <authorList>
            <person name="Gilroy R."/>
        </authorList>
    </citation>
    <scope>NUCLEOTIDE SEQUENCE</scope>
    <source>
        <strain evidence="18">1647</strain>
    </source>
</reference>
<dbReference type="GO" id="GO:0009097">
    <property type="term" value="P:isoleucine biosynthetic process"/>
    <property type="evidence" value="ECO:0007669"/>
    <property type="project" value="UniProtKB-UniRule"/>
</dbReference>
<evidence type="ECO:0000256" key="1">
    <source>
        <dbReference type="ARBA" id="ARBA00005021"/>
    </source>
</evidence>
<comment type="pathway">
    <text evidence="2 15">Amino-acid biosynthesis; L-lysine biosynthesis via DAP pathway; (S)-tetrahydrodipicolinate from L-aspartate: step 2/4.</text>
</comment>
<dbReference type="GO" id="GO:0009088">
    <property type="term" value="P:threonine biosynthetic process"/>
    <property type="evidence" value="ECO:0007669"/>
    <property type="project" value="UniProtKB-UniRule"/>
</dbReference>
<dbReference type="InterPro" id="IPR005986">
    <property type="entry name" value="Asp_semialdehyde_DH_beta"/>
</dbReference>
<name>A0A921GLB2_9MICO</name>
<feature type="domain" description="Semialdehyde dehydrogenase NAD-binding" evidence="17">
    <location>
        <begin position="27"/>
        <end position="146"/>
    </location>
</feature>
<feature type="binding site" evidence="15">
    <location>
        <position position="351"/>
    </location>
    <ligand>
        <name>NADP(+)</name>
        <dbReference type="ChEBI" id="CHEBI:58349"/>
    </ligand>
</feature>
<organism evidence="18 19">
    <name type="scientific">Brachybacterium paraconglomeratum</name>
    <dbReference type="NCBI Taxonomy" id="173362"/>
    <lineage>
        <taxon>Bacteria</taxon>
        <taxon>Bacillati</taxon>
        <taxon>Actinomycetota</taxon>
        <taxon>Actinomycetes</taxon>
        <taxon>Micrococcales</taxon>
        <taxon>Dermabacteraceae</taxon>
        <taxon>Brachybacterium</taxon>
    </lineage>
</organism>
<comment type="function">
    <text evidence="15">Catalyzes the NADPH-dependent formation of L-aspartate-semialdehyde (L-ASA) by the reductive dephosphorylation of L-aspartyl-4-phosphate.</text>
</comment>
<evidence type="ECO:0000256" key="9">
    <source>
        <dbReference type="ARBA" id="ARBA00022857"/>
    </source>
</evidence>
<keyword evidence="12 15" id="KW-0457">Lysine biosynthesis</keyword>
<dbReference type="GO" id="GO:0051287">
    <property type="term" value="F:NAD binding"/>
    <property type="evidence" value="ECO:0007669"/>
    <property type="project" value="InterPro"/>
</dbReference>
<keyword evidence="9 15" id="KW-0521">NADP</keyword>
<evidence type="ECO:0000256" key="6">
    <source>
        <dbReference type="ARBA" id="ARBA00013120"/>
    </source>
</evidence>
<feature type="binding site" evidence="15">
    <location>
        <position position="183"/>
    </location>
    <ligand>
        <name>substrate</name>
    </ligand>
</feature>
<evidence type="ECO:0000256" key="3">
    <source>
        <dbReference type="ARBA" id="ARBA00005097"/>
    </source>
</evidence>
<dbReference type="PANTHER" id="PTHR46278:SF2">
    <property type="entry name" value="ASPARTATE-SEMIALDEHYDE DEHYDROGENASE"/>
    <property type="match status" value="1"/>
</dbReference>
<keyword evidence="10 15" id="KW-0220">Diaminopimelate biosynthesis</keyword>
<dbReference type="PIRSF" id="PIRSF000148">
    <property type="entry name" value="ASA_dh"/>
    <property type="match status" value="1"/>
</dbReference>
<dbReference type="InterPro" id="IPR036291">
    <property type="entry name" value="NAD(P)-bd_dom_sf"/>
</dbReference>
<reference evidence="18" key="1">
    <citation type="journal article" date="2021" name="PeerJ">
        <title>Extensive microbial diversity within the chicken gut microbiome revealed by metagenomics and culture.</title>
        <authorList>
            <person name="Gilroy R."/>
            <person name="Ravi A."/>
            <person name="Getino M."/>
            <person name="Pursley I."/>
            <person name="Horton D.L."/>
            <person name="Alikhan N.F."/>
            <person name="Baker D."/>
            <person name="Gharbi K."/>
            <person name="Hall N."/>
            <person name="Watson M."/>
            <person name="Adriaenssens E.M."/>
            <person name="Foster-Nyarko E."/>
            <person name="Jarju S."/>
            <person name="Secka A."/>
            <person name="Antonio M."/>
            <person name="Oren A."/>
            <person name="Chaudhuri R.R."/>
            <person name="La Ragione R."/>
            <person name="Hildebrand F."/>
            <person name="Pallen M.J."/>
        </authorList>
    </citation>
    <scope>NUCLEOTIDE SEQUENCE</scope>
    <source>
        <strain evidence="18">1647</strain>
    </source>
</reference>
<dbReference type="GO" id="GO:0050661">
    <property type="term" value="F:NADP binding"/>
    <property type="evidence" value="ECO:0007669"/>
    <property type="project" value="UniProtKB-UniRule"/>
</dbReference>
<feature type="binding site" evidence="15">
    <location>
        <begin position="186"/>
        <end position="187"/>
    </location>
    <ligand>
        <name>NADP(+)</name>
        <dbReference type="ChEBI" id="CHEBI:58349"/>
    </ligand>
</feature>
<dbReference type="GO" id="GO:0019877">
    <property type="term" value="P:diaminopimelate biosynthetic process"/>
    <property type="evidence" value="ECO:0007669"/>
    <property type="project" value="UniProtKB-UniRule"/>
</dbReference>
<keyword evidence="13 15" id="KW-0486">Methionine biosynthesis</keyword>
<feature type="binding site" evidence="15">
    <location>
        <begin position="62"/>
        <end position="63"/>
    </location>
    <ligand>
        <name>NADP(+)</name>
        <dbReference type="ChEBI" id="CHEBI:58349"/>
    </ligand>
</feature>
<evidence type="ECO:0000256" key="15">
    <source>
        <dbReference type="HAMAP-Rule" id="MF_02121"/>
    </source>
</evidence>
<sequence>MNTTSTPSSTTAPDFSGTPGYAADGPVLGVVGATGQVGRVMLALLADRSVAHSAIRVFASARSAGSTVSYAGLDLVVEDAETADITSEGQRLDVAIFSAGGSTSKALAPRFAEAGAVVVDNSSAWRRDEEVPLVVSEVNPEQITAPKRGIIANPNCTTMAAMPTLKALHDEAGLARLKVATYQAVSGSGVAGVAELAAQVRKGVDHVEELALDGSAVDLGEPEVYQAPIAYNVVALAGNLMDDGTGETDEEQKLRNESRRILGLPDLPVSGTCVRVPVMSGHALAIHAEFDQPITPERARELLEAAPGVTVVDLPTPLMAAGKDGTFVGRIRQDASVPGGKGLILFAVADNLRKGAALNAIEIAELIVSR</sequence>
<gene>
    <name evidence="15" type="primary">asd</name>
    <name evidence="18" type="ORF">K8W24_03885</name>
</gene>
<dbReference type="AlphaFoldDB" id="A0A921GLB2"/>
<feature type="binding site" evidence="15">
    <location>
        <begin position="34"/>
        <end position="37"/>
    </location>
    <ligand>
        <name>NADP(+)</name>
        <dbReference type="ChEBI" id="CHEBI:58349"/>
    </ligand>
</feature>
<evidence type="ECO:0000256" key="11">
    <source>
        <dbReference type="ARBA" id="ARBA00023002"/>
    </source>
</evidence>
<feature type="binding site" evidence="15">
    <location>
        <position position="275"/>
    </location>
    <ligand>
        <name>substrate</name>
    </ligand>
</feature>
<comment type="catalytic activity">
    <reaction evidence="14 15">
        <text>L-aspartate 4-semialdehyde + phosphate + NADP(+) = 4-phospho-L-aspartate + NADPH + H(+)</text>
        <dbReference type="Rhea" id="RHEA:24284"/>
        <dbReference type="ChEBI" id="CHEBI:15378"/>
        <dbReference type="ChEBI" id="CHEBI:43474"/>
        <dbReference type="ChEBI" id="CHEBI:57535"/>
        <dbReference type="ChEBI" id="CHEBI:57783"/>
        <dbReference type="ChEBI" id="CHEBI:58349"/>
        <dbReference type="ChEBI" id="CHEBI:537519"/>
        <dbReference type="EC" id="1.2.1.11"/>
    </reaction>
</comment>
<dbReference type="InterPro" id="IPR012280">
    <property type="entry name" value="Semialdhyde_DH_dimer_dom"/>
</dbReference>
<dbReference type="PANTHER" id="PTHR46278">
    <property type="entry name" value="DEHYDROGENASE, PUTATIVE-RELATED"/>
    <property type="match status" value="1"/>
</dbReference>
<evidence type="ECO:0000256" key="13">
    <source>
        <dbReference type="ARBA" id="ARBA00023167"/>
    </source>
</evidence>
<evidence type="ECO:0000256" key="8">
    <source>
        <dbReference type="ARBA" id="ARBA00022697"/>
    </source>
</evidence>
<dbReference type="Pfam" id="PF01118">
    <property type="entry name" value="Semialdhyde_dh"/>
    <property type="match status" value="1"/>
</dbReference>
<dbReference type="SMART" id="SM00859">
    <property type="entry name" value="Semialdhyde_dh"/>
    <property type="match status" value="1"/>
</dbReference>
<feature type="active site" description="Acyl-thioester intermediate" evidence="15 16">
    <location>
        <position position="156"/>
    </location>
</feature>
<comment type="pathway">
    <text evidence="1 15">Amino-acid biosynthesis; L-methionine biosynthesis via de novo pathway; L-homoserine from L-aspartate: step 2/3.</text>
</comment>
<keyword evidence="11 15" id="KW-0560">Oxidoreductase</keyword>
<dbReference type="SUPFAM" id="SSF51735">
    <property type="entry name" value="NAD(P)-binding Rossmann-fold domains"/>
    <property type="match status" value="1"/>
</dbReference>
<dbReference type="InterPro" id="IPR000319">
    <property type="entry name" value="Asp-semialdehyde_DH_CS"/>
</dbReference>
<dbReference type="EC" id="1.2.1.11" evidence="6 15"/>
<keyword evidence="8 15" id="KW-0791">Threonine biosynthesis</keyword>
<comment type="pathway">
    <text evidence="3 15">Amino-acid biosynthesis; L-threonine biosynthesis; L-threonine from L-aspartate: step 2/5.</text>
</comment>
<evidence type="ECO:0000256" key="12">
    <source>
        <dbReference type="ARBA" id="ARBA00023154"/>
    </source>
</evidence>
<comment type="caution">
    <text evidence="15">Lacks conserved residue(s) required for the propagation of feature annotation.</text>
</comment>
<protein>
    <recommendedName>
        <fullName evidence="6 15">Aspartate-semialdehyde dehydrogenase</fullName>
        <shortName evidence="15">ASA dehydrogenase</shortName>
        <shortName evidence="15">ASADH</shortName>
        <ecNumber evidence="6 15">1.2.1.11</ecNumber>
    </recommendedName>
    <alternativeName>
        <fullName evidence="15">Aspartate-beta-semialdehyde dehydrogenase</fullName>
    </alternativeName>
</protein>
<dbReference type="Proteomes" id="UP000775129">
    <property type="component" value="Unassembled WGS sequence"/>
</dbReference>
<dbReference type="Gene3D" id="3.30.360.10">
    <property type="entry name" value="Dihydrodipicolinate Reductase, domain 2"/>
    <property type="match status" value="1"/>
</dbReference>
<evidence type="ECO:0000313" key="18">
    <source>
        <dbReference type="EMBL" id="HJF48930.1"/>
    </source>
</evidence>
<evidence type="ECO:0000256" key="14">
    <source>
        <dbReference type="ARBA" id="ARBA00047891"/>
    </source>
</evidence>
<dbReference type="InterPro" id="IPR012080">
    <property type="entry name" value="Asp_semialdehyde_DH"/>
</dbReference>
<dbReference type="GO" id="GO:0046983">
    <property type="term" value="F:protein dimerization activity"/>
    <property type="evidence" value="ECO:0007669"/>
    <property type="project" value="InterPro"/>
</dbReference>
<dbReference type="SUPFAM" id="SSF55347">
    <property type="entry name" value="Glyceraldehyde-3-phosphate dehydrogenase-like, C-terminal domain"/>
    <property type="match status" value="1"/>
</dbReference>
<dbReference type="GO" id="GO:0004073">
    <property type="term" value="F:aspartate-semialdehyde dehydrogenase activity"/>
    <property type="evidence" value="ECO:0007669"/>
    <property type="project" value="UniProtKB-UniRule"/>
</dbReference>
<keyword evidence="7 15" id="KW-0028">Amino-acid biosynthesis</keyword>
<dbReference type="GO" id="GO:0071266">
    <property type="term" value="P:'de novo' L-methionine biosynthetic process"/>
    <property type="evidence" value="ECO:0007669"/>
    <property type="project" value="UniProtKB-UniRule"/>
</dbReference>
<dbReference type="CDD" id="cd02316">
    <property type="entry name" value="VcASADH2_like_N"/>
    <property type="match status" value="1"/>
</dbReference>
<comment type="similarity">
    <text evidence="4 15">Belongs to the aspartate-semialdehyde dehydrogenase family.</text>
</comment>
<dbReference type="NCBIfam" id="TIGR01296">
    <property type="entry name" value="asd_B"/>
    <property type="match status" value="1"/>
</dbReference>
<evidence type="ECO:0000256" key="16">
    <source>
        <dbReference type="PIRSR" id="PIRSR000148-1"/>
    </source>
</evidence>
<dbReference type="PROSITE" id="PS01103">
    <property type="entry name" value="ASD"/>
    <property type="match status" value="1"/>
</dbReference>
<evidence type="ECO:0000256" key="7">
    <source>
        <dbReference type="ARBA" id="ARBA00022605"/>
    </source>
</evidence>
<feature type="active site" description="Proton acceptor" evidence="15 16">
    <location>
        <position position="282"/>
    </location>
</feature>
<dbReference type="Gene3D" id="3.40.50.720">
    <property type="entry name" value="NAD(P)-binding Rossmann-like Domain"/>
    <property type="match status" value="1"/>
</dbReference>
<evidence type="ECO:0000313" key="19">
    <source>
        <dbReference type="Proteomes" id="UP000775129"/>
    </source>
</evidence>
<dbReference type="HAMAP" id="MF_02121">
    <property type="entry name" value="ASADH"/>
    <property type="match status" value="1"/>
</dbReference>
<accession>A0A921GLB2</accession>
<evidence type="ECO:0000256" key="2">
    <source>
        <dbReference type="ARBA" id="ARBA00005076"/>
    </source>
</evidence>
<dbReference type="GO" id="GO:0009089">
    <property type="term" value="P:lysine biosynthetic process via diaminopimelate"/>
    <property type="evidence" value="ECO:0007669"/>
    <property type="project" value="UniProtKB-UniRule"/>
</dbReference>
<dbReference type="InterPro" id="IPR000534">
    <property type="entry name" value="Semialdehyde_DH_NAD-bd"/>
</dbReference>
<dbReference type="CDD" id="cd18131">
    <property type="entry name" value="ASADH_C_bac_euk_like"/>
    <property type="match status" value="1"/>
</dbReference>
<feature type="binding site" evidence="15">
    <location>
        <position position="126"/>
    </location>
    <ligand>
        <name>phosphate</name>
        <dbReference type="ChEBI" id="CHEBI:43474"/>
    </ligand>
</feature>